<dbReference type="GO" id="GO:0008270">
    <property type="term" value="F:zinc ion binding"/>
    <property type="evidence" value="ECO:0007669"/>
    <property type="project" value="UniProtKB-KW"/>
</dbReference>
<accession>A0A443QHE7</accession>
<feature type="domain" description="RING-CH-type" evidence="11">
    <location>
        <begin position="1"/>
        <end position="59"/>
    </location>
</feature>
<dbReference type="PANTHER" id="PTHR46065">
    <property type="entry name" value="E3 UBIQUITIN-PROTEIN LIGASE MARCH 2/3 FAMILY MEMBER"/>
    <property type="match status" value="1"/>
</dbReference>
<evidence type="ECO:0000256" key="6">
    <source>
        <dbReference type="ARBA" id="ARBA00022786"/>
    </source>
</evidence>
<comment type="caution">
    <text evidence="12">The sequence shown here is derived from an EMBL/GenBank/DDBJ whole genome shotgun (WGS) entry which is preliminary data.</text>
</comment>
<evidence type="ECO:0000256" key="3">
    <source>
        <dbReference type="ARBA" id="ARBA00022692"/>
    </source>
</evidence>
<dbReference type="SMART" id="SM00744">
    <property type="entry name" value="RINGv"/>
    <property type="match status" value="1"/>
</dbReference>
<dbReference type="InterPro" id="IPR011016">
    <property type="entry name" value="Znf_RING-CH"/>
</dbReference>
<dbReference type="PANTHER" id="PTHR46065:SF3">
    <property type="entry name" value="FI20425P1"/>
    <property type="match status" value="1"/>
</dbReference>
<evidence type="ECO:0000256" key="9">
    <source>
        <dbReference type="ARBA" id="ARBA00023136"/>
    </source>
</evidence>
<evidence type="ECO:0000313" key="13">
    <source>
        <dbReference type="Proteomes" id="UP000285301"/>
    </source>
</evidence>
<keyword evidence="8 10" id="KW-1133">Transmembrane helix</keyword>
<evidence type="ECO:0000256" key="2">
    <source>
        <dbReference type="ARBA" id="ARBA00022679"/>
    </source>
</evidence>
<evidence type="ECO:0000256" key="5">
    <source>
        <dbReference type="ARBA" id="ARBA00022771"/>
    </source>
</evidence>
<dbReference type="InterPro" id="IPR013083">
    <property type="entry name" value="Znf_RING/FYVE/PHD"/>
</dbReference>
<feature type="transmembrane region" description="Helical" evidence="10">
    <location>
        <begin position="81"/>
        <end position="104"/>
    </location>
</feature>
<sequence length="156" mass="18199">MELEVKCRICKHLETKDKLSQACKCDYSRALVHKICLKEKIESDGSIICEYCKQEFKGIEVKKRKKSIFSWIYEEPVAKGLVIGGFVLFSSLFYLIFIGFLNFGTSANLISLPWRLLMLSFATFYGIVVVIILVAYLTQIWFMYLNWRETHCEIKV</sequence>
<keyword evidence="4" id="KW-0479">Metal-binding</keyword>
<keyword evidence="5" id="KW-0863">Zinc-finger</keyword>
<dbReference type="Proteomes" id="UP000285301">
    <property type="component" value="Unassembled WGS sequence"/>
</dbReference>
<keyword evidence="7" id="KW-0862">Zinc</keyword>
<keyword evidence="6" id="KW-0833">Ubl conjugation pathway</keyword>
<evidence type="ECO:0000256" key="4">
    <source>
        <dbReference type="ARBA" id="ARBA00022723"/>
    </source>
</evidence>
<dbReference type="GO" id="GO:0016020">
    <property type="term" value="C:membrane"/>
    <property type="evidence" value="ECO:0007669"/>
    <property type="project" value="UniProtKB-SubCell"/>
</dbReference>
<dbReference type="GO" id="GO:0016567">
    <property type="term" value="P:protein ubiquitination"/>
    <property type="evidence" value="ECO:0007669"/>
    <property type="project" value="TreeGrafter"/>
</dbReference>
<dbReference type="SUPFAM" id="SSF57850">
    <property type="entry name" value="RING/U-box"/>
    <property type="match status" value="1"/>
</dbReference>
<dbReference type="PROSITE" id="PS51292">
    <property type="entry name" value="ZF_RING_CH"/>
    <property type="match status" value="1"/>
</dbReference>
<name>A0A443QHE7_9ACAR</name>
<dbReference type="EMBL" id="NCKU01007737">
    <property type="protein sequence ID" value="RWS02428.1"/>
    <property type="molecule type" value="Genomic_DNA"/>
</dbReference>
<keyword evidence="9 10" id="KW-0472">Membrane</keyword>
<evidence type="ECO:0000256" key="10">
    <source>
        <dbReference type="SAM" id="Phobius"/>
    </source>
</evidence>
<evidence type="ECO:0000256" key="7">
    <source>
        <dbReference type="ARBA" id="ARBA00022833"/>
    </source>
</evidence>
<feature type="transmembrane region" description="Helical" evidence="10">
    <location>
        <begin position="116"/>
        <end position="137"/>
    </location>
</feature>
<reference evidence="12 13" key="1">
    <citation type="journal article" date="2018" name="Gigascience">
        <title>Genomes of trombidid mites reveal novel predicted allergens and laterally-transferred genes associated with secondary metabolism.</title>
        <authorList>
            <person name="Dong X."/>
            <person name="Chaisiri K."/>
            <person name="Xia D."/>
            <person name="Armstrong S.D."/>
            <person name="Fang Y."/>
            <person name="Donnelly M.J."/>
            <person name="Kadowaki T."/>
            <person name="McGarry J.W."/>
            <person name="Darby A.C."/>
            <person name="Makepeace B.L."/>
        </authorList>
    </citation>
    <scope>NUCLEOTIDE SEQUENCE [LARGE SCALE GENOMIC DNA]</scope>
    <source>
        <strain evidence="12">UoL-WK</strain>
    </source>
</reference>
<protein>
    <recommendedName>
        <fullName evidence="11">RING-CH-type domain-containing protein</fullName>
    </recommendedName>
</protein>
<evidence type="ECO:0000256" key="8">
    <source>
        <dbReference type="ARBA" id="ARBA00022989"/>
    </source>
</evidence>
<dbReference type="STRING" id="1965070.A0A443QHE7"/>
<keyword evidence="3 10" id="KW-0812">Transmembrane</keyword>
<dbReference type="AlphaFoldDB" id="A0A443QHE7"/>
<evidence type="ECO:0000259" key="11">
    <source>
        <dbReference type="PROSITE" id="PS51292"/>
    </source>
</evidence>
<keyword evidence="13" id="KW-1185">Reference proteome</keyword>
<keyword evidence="2" id="KW-0808">Transferase</keyword>
<gene>
    <name evidence="12" type="ORF">B4U79_18482</name>
</gene>
<dbReference type="Gene3D" id="3.30.40.10">
    <property type="entry name" value="Zinc/RING finger domain, C3HC4 (zinc finger)"/>
    <property type="match status" value="1"/>
</dbReference>
<evidence type="ECO:0000256" key="1">
    <source>
        <dbReference type="ARBA" id="ARBA00004141"/>
    </source>
</evidence>
<organism evidence="12 13">
    <name type="scientific">Dinothrombium tinctorium</name>
    <dbReference type="NCBI Taxonomy" id="1965070"/>
    <lineage>
        <taxon>Eukaryota</taxon>
        <taxon>Metazoa</taxon>
        <taxon>Ecdysozoa</taxon>
        <taxon>Arthropoda</taxon>
        <taxon>Chelicerata</taxon>
        <taxon>Arachnida</taxon>
        <taxon>Acari</taxon>
        <taxon>Acariformes</taxon>
        <taxon>Trombidiformes</taxon>
        <taxon>Prostigmata</taxon>
        <taxon>Anystina</taxon>
        <taxon>Parasitengona</taxon>
        <taxon>Trombidioidea</taxon>
        <taxon>Trombidiidae</taxon>
        <taxon>Dinothrombium</taxon>
    </lineage>
</organism>
<proteinExistence type="predicted"/>
<dbReference type="Pfam" id="PF12906">
    <property type="entry name" value="RINGv"/>
    <property type="match status" value="1"/>
</dbReference>
<dbReference type="GO" id="GO:0004842">
    <property type="term" value="F:ubiquitin-protein transferase activity"/>
    <property type="evidence" value="ECO:0007669"/>
    <property type="project" value="TreeGrafter"/>
</dbReference>
<comment type="subcellular location">
    <subcellularLocation>
        <location evidence="1">Membrane</location>
        <topology evidence="1">Multi-pass membrane protein</topology>
    </subcellularLocation>
</comment>
<evidence type="ECO:0000313" key="12">
    <source>
        <dbReference type="EMBL" id="RWS02428.1"/>
    </source>
</evidence>